<feature type="region of interest" description="Disordered" evidence="1">
    <location>
        <begin position="502"/>
        <end position="521"/>
    </location>
</feature>
<reference evidence="2 3" key="1">
    <citation type="submission" date="2020-01" db="EMBL/GenBank/DDBJ databases">
        <title>Aspergillus terreus IFO 6365 whole genome shotgun sequence.</title>
        <authorList>
            <person name="Kanamasa S."/>
            <person name="Takahashi H."/>
        </authorList>
    </citation>
    <scope>NUCLEOTIDE SEQUENCE [LARGE SCALE GENOMIC DNA]</scope>
    <source>
        <strain evidence="2 3">IFO 6365</strain>
    </source>
</reference>
<protein>
    <submittedName>
        <fullName evidence="2">Uncharacterized protein</fullName>
    </submittedName>
</protein>
<organism evidence="2 3">
    <name type="scientific">Aspergillus terreus</name>
    <dbReference type="NCBI Taxonomy" id="33178"/>
    <lineage>
        <taxon>Eukaryota</taxon>
        <taxon>Fungi</taxon>
        <taxon>Dikarya</taxon>
        <taxon>Ascomycota</taxon>
        <taxon>Pezizomycotina</taxon>
        <taxon>Eurotiomycetes</taxon>
        <taxon>Eurotiomycetidae</taxon>
        <taxon>Eurotiales</taxon>
        <taxon>Aspergillaceae</taxon>
        <taxon>Aspergillus</taxon>
        <taxon>Aspergillus subgen. Circumdati</taxon>
    </lineage>
</organism>
<evidence type="ECO:0000313" key="2">
    <source>
        <dbReference type="EMBL" id="GFF18189.1"/>
    </source>
</evidence>
<feature type="region of interest" description="Disordered" evidence="1">
    <location>
        <begin position="78"/>
        <end position="102"/>
    </location>
</feature>
<dbReference type="InterPro" id="IPR001005">
    <property type="entry name" value="SANT/Myb"/>
</dbReference>
<feature type="compositionally biased region" description="Basic and acidic residues" evidence="1">
    <location>
        <begin position="467"/>
        <end position="477"/>
    </location>
</feature>
<dbReference type="VEuPathDB" id="FungiDB:ATEG_06382"/>
<dbReference type="GO" id="GO:0000500">
    <property type="term" value="C:RNA polymerase I upstream activating factor complex"/>
    <property type="evidence" value="ECO:0007669"/>
    <property type="project" value="InterPro"/>
</dbReference>
<dbReference type="InterPro" id="IPR039601">
    <property type="entry name" value="Rrn5"/>
</dbReference>
<feature type="region of interest" description="Disordered" evidence="1">
    <location>
        <begin position="404"/>
        <end position="477"/>
    </location>
</feature>
<proteinExistence type="predicted"/>
<dbReference type="GO" id="GO:0001181">
    <property type="term" value="F:RNA polymerase I general transcription initiation factor activity"/>
    <property type="evidence" value="ECO:0007669"/>
    <property type="project" value="TreeGrafter"/>
</dbReference>
<sequence>MSSSSLYDPEEDDDASTSNSDIDIDPNQHRAPTGLEQHPSFRIRKRKRGTRDQAIEQLYQSLPRQSVEAYAALFAETQTPSDDAPPAPAAVPATSESEAWHSTQHGVVTWTSREKEILHQILERRGVNGIAEIARAVGTKSELEVQEYLRLLHRGVERQHLHDRHSRTVILGEVPAATEISARCCRALDPYATLLSLADKQAEDVAGQRRHHHLWIVDHQTAEKVEAQLDTLPDGVAAGGDLPPSSVYTSARLLNMKMWVRLSERCFMNFGGDRLDDNWVNVAYAEETPSLTADALGEFYALAVSLTRRLVHSALFFAMARLRNMRETGNPKAQVVRTRDVHAALNVLEMRRDRADYWVGLARRCSLEVADLRHRVGWEPVPLSYDEVEGILSGEIPFDTEAVAGTRSASRQRRPSQTAEENDGEDTGEHHSEDESEPGSEAASVLSSPIVSSDEEELPADLEEEHAEQVDEQASRREERRLWEIMGRPAPASVAVEIKDEDELESKLQRPTGERKTKEDLVSWRDRTLYRSEWEEYGHEVFDLYEQMSQDRRKKRRVGGPETATTAPVEDVNPSPEDPNQADPASREENDGADAPDDGMDIDPPEPELSHAHPGREDEPHHSSASAVSAVDSEESNHPPLQPKQLSRVRKTGNDNGELSSSSQDDLLPPNRANMVVRRQKRRPTGS</sequence>
<dbReference type="Proteomes" id="UP000452235">
    <property type="component" value="Unassembled WGS sequence"/>
</dbReference>
<dbReference type="SUPFAM" id="SSF46689">
    <property type="entry name" value="Homeodomain-like"/>
    <property type="match status" value="1"/>
</dbReference>
<name>A0A5M3Z5T5_ASPTE</name>
<dbReference type="GO" id="GO:0006361">
    <property type="term" value="P:transcription initiation at RNA polymerase I promoter"/>
    <property type="evidence" value="ECO:0007669"/>
    <property type="project" value="TreeGrafter"/>
</dbReference>
<feature type="compositionally biased region" description="Basic and acidic residues" evidence="1">
    <location>
        <begin position="505"/>
        <end position="521"/>
    </location>
</feature>
<dbReference type="PANTHER" id="PTHR28079">
    <property type="entry name" value="RNA POLYMERASE I-SPECIFIC TRANSCRIPTION INITIATION FACTOR RRN5"/>
    <property type="match status" value="1"/>
</dbReference>
<evidence type="ECO:0000313" key="3">
    <source>
        <dbReference type="Proteomes" id="UP000452235"/>
    </source>
</evidence>
<dbReference type="InterPro" id="IPR009057">
    <property type="entry name" value="Homeodomain-like_sf"/>
</dbReference>
<dbReference type="GO" id="GO:0042790">
    <property type="term" value="P:nucleolar large rRNA transcription by RNA polymerase I"/>
    <property type="evidence" value="ECO:0007669"/>
    <property type="project" value="InterPro"/>
</dbReference>
<feature type="compositionally biased region" description="Basic residues" evidence="1">
    <location>
        <begin position="678"/>
        <end position="687"/>
    </location>
</feature>
<dbReference type="EMBL" id="BLJY01000008">
    <property type="protein sequence ID" value="GFF18189.1"/>
    <property type="molecule type" value="Genomic_DNA"/>
</dbReference>
<feature type="compositionally biased region" description="Acidic residues" evidence="1">
    <location>
        <begin position="453"/>
        <end position="466"/>
    </location>
</feature>
<comment type="caution">
    <text evidence="2">The sequence shown here is derived from an EMBL/GenBank/DDBJ whole genome shotgun (WGS) entry which is preliminary data.</text>
</comment>
<dbReference type="CDD" id="cd00167">
    <property type="entry name" value="SANT"/>
    <property type="match status" value="1"/>
</dbReference>
<accession>A0A5M3Z5T5</accession>
<dbReference type="GO" id="GO:0000182">
    <property type="term" value="F:rDNA binding"/>
    <property type="evidence" value="ECO:0007669"/>
    <property type="project" value="TreeGrafter"/>
</dbReference>
<feature type="compositionally biased region" description="Acidic residues" evidence="1">
    <location>
        <begin position="591"/>
        <end position="606"/>
    </location>
</feature>
<dbReference type="AlphaFoldDB" id="A0A5M3Z5T5"/>
<feature type="region of interest" description="Disordered" evidence="1">
    <location>
        <begin position="1"/>
        <end position="49"/>
    </location>
</feature>
<dbReference type="PANTHER" id="PTHR28079:SF1">
    <property type="entry name" value="RNA POLYMERASE I-SPECIFIC TRANSCRIPTION INITIATION FACTOR RRN5"/>
    <property type="match status" value="1"/>
</dbReference>
<evidence type="ECO:0000256" key="1">
    <source>
        <dbReference type="SAM" id="MobiDB-lite"/>
    </source>
</evidence>
<gene>
    <name evidence="2" type="ORF">ATEIFO6365_0008013000</name>
</gene>
<feature type="compositionally biased region" description="Basic and acidic residues" evidence="1">
    <location>
        <begin position="608"/>
        <end position="622"/>
    </location>
</feature>
<keyword evidence="3" id="KW-1185">Reference proteome</keyword>
<dbReference type="OrthoDB" id="2240312at2759"/>
<feature type="region of interest" description="Disordered" evidence="1">
    <location>
        <begin position="545"/>
        <end position="687"/>
    </location>
</feature>